<feature type="region of interest" description="Disordered" evidence="3">
    <location>
        <begin position="542"/>
        <end position="561"/>
    </location>
</feature>
<evidence type="ECO:0000313" key="6">
    <source>
        <dbReference type="Proteomes" id="UP001385951"/>
    </source>
</evidence>
<comment type="caution">
    <text evidence="5">The sequence shown here is derived from an EMBL/GenBank/DDBJ whole genome shotgun (WGS) entry which is preliminary data.</text>
</comment>
<protein>
    <recommendedName>
        <fullName evidence="4">DH domain-containing protein</fullName>
    </recommendedName>
</protein>
<dbReference type="InterPro" id="IPR051480">
    <property type="entry name" value="Endocytic_GEF_Adapter"/>
</dbReference>
<feature type="region of interest" description="Disordered" evidence="3">
    <location>
        <begin position="1"/>
        <end position="300"/>
    </location>
</feature>
<dbReference type="PANTHER" id="PTHR46006">
    <property type="entry name" value="RHO GUANINE NUCLEOTIDE EXCHANGE FACTOR AT 64C, ISOFORM A"/>
    <property type="match status" value="1"/>
</dbReference>
<name>A0AAW0FL00_9APHY</name>
<keyword evidence="2" id="KW-0963">Cytoplasm</keyword>
<feature type="region of interest" description="Disordered" evidence="3">
    <location>
        <begin position="484"/>
        <end position="518"/>
    </location>
</feature>
<feature type="compositionally biased region" description="Low complexity" evidence="3">
    <location>
        <begin position="433"/>
        <end position="445"/>
    </location>
</feature>
<organism evidence="5 6">
    <name type="scientific">Cerrena zonata</name>
    <dbReference type="NCBI Taxonomy" id="2478898"/>
    <lineage>
        <taxon>Eukaryota</taxon>
        <taxon>Fungi</taxon>
        <taxon>Dikarya</taxon>
        <taxon>Basidiomycota</taxon>
        <taxon>Agaricomycotina</taxon>
        <taxon>Agaricomycetes</taxon>
        <taxon>Polyporales</taxon>
        <taxon>Cerrenaceae</taxon>
        <taxon>Cerrena</taxon>
    </lineage>
</organism>
<dbReference type="GO" id="GO:0005737">
    <property type="term" value="C:cytoplasm"/>
    <property type="evidence" value="ECO:0007669"/>
    <property type="project" value="UniProtKB-SubCell"/>
</dbReference>
<feature type="compositionally biased region" description="Basic and acidic residues" evidence="3">
    <location>
        <begin position="364"/>
        <end position="377"/>
    </location>
</feature>
<dbReference type="SUPFAM" id="SSF48065">
    <property type="entry name" value="DBL homology domain (DH-domain)"/>
    <property type="match status" value="1"/>
</dbReference>
<evidence type="ECO:0000256" key="2">
    <source>
        <dbReference type="ARBA" id="ARBA00022490"/>
    </source>
</evidence>
<proteinExistence type="predicted"/>
<evidence type="ECO:0000313" key="5">
    <source>
        <dbReference type="EMBL" id="KAK7681823.1"/>
    </source>
</evidence>
<feature type="compositionally biased region" description="Basic and acidic residues" evidence="3">
    <location>
        <begin position="182"/>
        <end position="191"/>
    </location>
</feature>
<sequence>MTHPPSPADIDPHRASRNRSIRALTQDTARQQPSITHASHYTQDPSLLTSPYEVERLSPSARPHPSPRITIEKTSPNEEHRPSRSTRGPVRATSPGNMEVEASSAPQLPSSQNIRTPRIQETNEVRSRIPHAKPSRSTSGTPKSAMRAPSTLATPRNARSPHSPGLAKIASSPRSPLNSNSELEREYERTMTSESLKVMNVSSPSTSSDSGESEREREQWRQRSNAWGRSRRLEDQKSKAGPILSGSSSRIPSRNRSGSRTRQHVGLGLHVDDRDGLQERDLRVPRGNGDEHTHMDIQGDNAQITREPTSRDHQGLQRQKSTFRENLRRREALVSVADGFPVRSRYQASPSSVSKNDNVTTIESMRRDGPREQRQVWEEEDSVTDVSVEESTQSLHRRKREIPQSHTPNQYRQQSRGQREDITNHSSRRNRRSSSVPAVVLPSLVDNPLLLPPRPEKSVRFQQGDQEPYASDEDFVGRVRRTRHRTSTGIEVAQRSRRSSNDVDTAPNHRSFTETDQKQTIIVGGRRSKEFSSRREREAFGIPHSLSYTGKDDGNLSSSSHQDLGFDGDVYDAQSGYPAGTCLPHAESNLSFVDEGSWQSRVDADDFSRGAESLFRSLSDNAPTEESQQRHRSRGGRQSPDRREFSANAAFEHAGGQEQAYVTESFSTPSVYDDEPLDQVEAHPASYNQEDPILQSVMHPRIYNDLLTKHGPMEMRRQDVIFDLSSSEAAFVRCLRSTVRRFILPLRQKDSKTWVLGVPESVSRLFDWLEDIVNLHVALGEALVACGDLWKAGDIVKQVAETIRAFVPRFEVYQPYLMRVNHVGGLLSQATNSPEDQLGEFFRMRGHESARDGRSIVDLLQEPVRRLEKYPELFEKLLEFTPRTHTDYLASLSLLHSTRMTIQVLYEVKTRETEYEHAKGVLADIIGVPYSVVAQRERRLLWEGTVKLESSVSQSSRRVGRQDESAPPKVSFEMVKMRLVVFTDMIILAASEPRSKRTARGRHENWRVLETLGMSRILRLDEKSQSISLDLLPLNPDDVRTGVISETSSSQSLELVIPSSWSADERSRALAALRRCHKYAIRSLSFPSHSGKYLSHGLQVDLEQDTKQSVMAIISTGLPLPKSPSVQMADVRSGHGSDIVEQEREERGWWSLRFQQIMREMQRQNIDQTESMS</sequence>
<dbReference type="Proteomes" id="UP001385951">
    <property type="component" value="Unassembled WGS sequence"/>
</dbReference>
<dbReference type="GO" id="GO:0035025">
    <property type="term" value="P:positive regulation of Rho protein signal transduction"/>
    <property type="evidence" value="ECO:0007669"/>
    <property type="project" value="TreeGrafter"/>
</dbReference>
<feature type="compositionally biased region" description="Polar residues" evidence="3">
    <location>
        <begin position="404"/>
        <end position="416"/>
    </location>
</feature>
<feature type="domain" description="DH" evidence="4">
    <location>
        <begin position="716"/>
        <end position="888"/>
    </location>
</feature>
<keyword evidence="6" id="KW-1185">Reference proteome</keyword>
<dbReference type="Pfam" id="PF00621">
    <property type="entry name" value="RhoGEF"/>
    <property type="match status" value="1"/>
</dbReference>
<dbReference type="SMART" id="SM00325">
    <property type="entry name" value="RhoGEF"/>
    <property type="match status" value="1"/>
</dbReference>
<feature type="compositionally biased region" description="Polar residues" evidence="3">
    <location>
        <begin position="104"/>
        <end position="120"/>
    </location>
</feature>
<feature type="compositionally biased region" description="Basic and acidic residues" evidence="3">
    <location>
        <begin position="212"/>
        <end position="221"/>
    </location>
</feature>
<dbReference type="Gene3D" id="1.20.900.10">
    <property type="entry name" value="Dbl homology (DH) domain"/>
    <property type="match status" value="1"/>
</dbReference>
<accession>A0AAW0FL00</accession>
<dbReference type="PROSITE" id="PS50010">
    <property type="entry name" value="DH_2"/>
    <property type="match status" value="1"/>
</dbReference>
<evidence type="ECO:0000259" key="4">
    <source>
        <dbReference type="PROSITE" id="PS50010"/>
    </source>
</evidence>
<feature type="compositionally biased region" description="Polar residues" evidence="3">
    <location>
        <begin position="23"/>
        <end position="49"/>
    </location>
</feature>
<feature type="compositionally biased region" description="Polar residues" evidence="3">
    <location>
        <begin position="172"/>
        <end position="181"/>
    </location>
</feature>
<dbReference type="GO" id="GO:0005085">
    <property type="term" value="F:guanyl-nucleotide exchange factor activity"/>
    <property type="evidence" value="ECO:0007669"/>
    <property type="project" value="InterPro"/>
</dbReference>
<dbReference type="EMBL" id="JASBNA010000039">
    <property type="protein sequence ID" value="KAK7681823.1"/>
    <property type="molecule type" value="Genomic_DNA"/>
</dbReference>
<reference evidence="5 6" key="1">
    <citation type="submission" date="2022-09" db="EMBL/GenBank/DDBJ databases">
        <authorList>
            <person name="Palmer J.M."/>
        </authorList>
    </citation>
    <scope>NUCLEOTIDE SEQUENCE [LARGE SCALE GENOMIC DNA]</scope>
    <source>
        <strain evidence="5 6">DSM 7382</strain>
    </source>
</reference>
<feature type="compositionally biased region" description="Polar residues" evidence="3">
    <location>
        <begin position="616"/>
        <end position="626"/>
    </location>
</feature>
<feature type="region of interest" description="Disordered" evidence="3">
    <location>
        <begin position="345"/>
        <end position="470"/>
    </location>
</feature>
<comment type="subcellular location">
    <subcellularLocation>
        <location evidence="1">Cytoplasm</location>
    </subcellularLocation>
</comment>
<feature type="compositionally biased region" description="Basic and acidic residues" evidence="3">
    <location>
        <begin position="270"/>
        <end position="297"/>
    </location>
</feature>
<feature type="compositionally biased region" description="Polar residues" evidence="3">
    <location>
        <begin position="346"/>
        <end position="363"/>
    </location>
</feature>
<dbReference type="InterPro" id="IPR035899">
    <property type="entry name" value="DBL_dom_sf"/>
</dbReference>
<dbReference type="InterPro" id="IPR000219">
    <property type="entry name" value="DH_dom"/>
</dbReference>
<dbReference type="AlphaFoldDB" id="A0AAW0FL00"/>
<evidence type="ECO:0000256" key="1">
    <source>
        <dbReference type="ARBA" id="ARBA00004496"/>
    </source>
</evidence>
<dbReference type="PANTHER" id="PTHR46006:SF6">
    <property type="entry name" value="INTERSECTIN-2 ISOFORM X1"/>
    <property type="match status" value="1"/>
</dbReference>
<gene>
    <name evidence="5" type="ORF">QCA50_015170</name>
</gene>
<feature type="region of interest" description="Disordered" evidence="3">
    <location>
        <begin position="615"/>
        <end position="642"/>
    </location>
</feature>
<feature type="compositionally biased region" description="Polar residues" evidence="3">
    <location>
        <begin position="245"/>
        <end position="256"/>
    </location>
</feature>
<evidence type="ECO:0000256" key="3">
    <source>
        <dbReference type="SAM" id="MobiDB-lite"/>
    </source>
</evidence>